<dbReference type="Gene3D" id="3.40.50.20">
    <property type="match status" value="1"/>
</dbReference>
<evidence type="ECO:0000259" key="5">
    <source>
        <dbReference type="PROSITE" id="PS50975"/>
    </source>
</evidence>
<dbReference type="PROSITE" id="PS50975">
    <property type="entry name" value="ATP_GRASP"/>
    <property type="match status" value="1"/>
</dbReference>
<accession>A0A919CL31</accession>
<keyword evidence="2 4" id="KW-0547">Nucleotide-binding</keyword>
<reference evidence="6 7" key="1">
    <citation type="journal article" date="2014" name="Int. J. Syst. Evol. Microbiol.">
        <title>Complete genome sequence of Corynebacterium casei LMG S-19264T (=DSM 44701T), isolated from a smear-ripened cheese.</title>
        <authorList>
            <consortium name="US DOE Joint Genome Institute (JGI-PGF)"/>
            <person name="Walter F."/>
            <person name="Albersmeier A."/>
            <person name="Kalinowski J."/>
            <person name="Ruckert C."/>
        </authorList>
    </citation>
    <scope>NUCLEOTIDE SEQUENCE [LARGE SCALE GENOMIC DNA]</scope>
    <source>
        <strain evidence="6 7">KCTC 19473</strain>
    </source>
</reference>
<sequence length="429" mass="46550">MAHHPQAVLFMGDLVVLARQARLFTETRRRGLAALVVVSAQTDMELLEQARADRTHPLSALTEVVQVPEANVASVTPAVQPLLRRYDVQGVMSVGEPFVEPAGVLADTLGLPGPGAKAASICRNKLLQRFSVPEFSPYFEAVPAKQRSDFRLPEERFPAVVKPAGRFYSSGVRSVSTHGELVAALSAVEEHEIALVEARARGREFSVEALVQGDEVIWSGVNAKESNEDVSDYFTELSHTCPADLPSSEEEALVEANREVLRQVGVRDGITHAEYRLGDDGEVVLMEVAARLPGDTITFLWELATGQPIEPVLLDLALGVPADYPQPRRRSRQYFLPHPHGALADVTAEGIEVSWPTRDNRWPVFGPLDAAAPATAHSVLVGRMPGDVLGDQVDSGHRSASLLIDAPLDADLDAETERAAERVEIVVDP</sequence>
<name>A0A919CL31_9ACTN</name>
<dbReference type="RefSeq" id="WP_193518389.1">
    <property type="nucleotide sequence ID" value="NZ_BMXL01000024.1"/>
</dbReference>
<keyword evidence="1" id="KW-0436">Ligase</keyword>
<evidence type="ECO:0000256" key="4">
    <source>
        <dbReference type="PROSITE-ProRule" id="PRU00409"/>
    </source>
</evidence>
<evidence type="ECO:0000256" key="2">
    <source>
        <dbReference type="ARBA" id="ARBA00022741"/>
    </source>
</evidence>
<feature type="domain" description="ATP-grasp" evidence="5">
    <location>
        <begin position="124"/>
        <end position="318"/>
    </location>
</feature>
<comment type="caution">
    <text evidence="6">The sequence shown here is derived from an EMBL/GenBank/DDBJ whole genome shotgun (WGS) entry which is preliminary data.</text>
</comment>
<dbReference type="GO" id="GO:0005524">
    <property type="term" value="F:ATP binding"/>
    <property type="evidence" value="ECO:0007669"/>
    <property type="project" value="UniProtKB-UniRule"/>
</dbReference>
<dbReference type="Pfam" id="PF13535">
    <property type="entry name" value="ATP-grasp_4"/>
    <property type="match status" value="1"/>
</dbReference>
<evidence type="ECO:0000256" key="3">
    <source>
        <dbReference type="ARBA" id="ARBA00022840"/>
    </source>
</evidence>
<evidence type="ECO:0000313" key="7">
    <source>
        <dbReference type="Proteomes" id="UP000654947"/>
    </source>
</evidence>
<gene>
    <name evidence="6" type="ORF">GCM10007147_36400</name>
</gene>
<dbReference type="Proteomes" id="UP000654947">
    <property type="component" value="Unassembled WGS sequence"/>
</dbReference>
<keyword evidence="7" id="KW-1185">Reference proteome</keyword>
<dbReference type="PANTHER" id="PTHR43585">
    <property type="entry name" value="FUMIPYRROLE BIOSYNTHESIS PROTEIN C"/>
    <property type="match status" value="1"/>
</dbReference>
<dbReference type="PANTHER" id="PTHR43585:SF2">
    <property type="entry name" value="ATP-GRASP ENZYME FSQD"/>
    <property type="match status" value="1"/>
</dbReference>
<dbReference type="InterPro" id="IPR011761">
    <property type="entry name" value="ATP-grasp"/>
</dbReference>
<dbReference type="InterPro" id="IPR052032">
    <property type="entry name" value="ATP-dep_AA_Ligase"/>
</dbReference>
<dbReference type="EMBL" id="BMXL01000024">
    <property type="protein sequence ID" value="GHD32615.1"/>
    <property type="molecule type" value="Genomic_DNA"/>
</dbReference>
<dbReference type="GO" id="GO:0046872">
    <property type="term" value="F:metal ion binding"/>
    <property type="evidence" value="ECO:0007669"/>
    <property type="project" value="InterPro"/>
</dbReference>
<evidence type="ECO:0000256" key="1">
    <source>
        <dbReference type="ARBA" id="ARBA00022598"/>
    </source>
</evidence>
<organism evidence="6 7">
    <name type="scientific">Nocardiopsis kunsanensis</name>
    <dbReference type="NCBI Taxonomy" id="141693"/>
    <lineage>
        <taxon>Bacteria</taxon>
        <taxon>Bacillati</taxon>
        <taxon>Actinomycetota</taxon>
        <taxon>Actinomycetes</taxon>
        <taxon>Streptosporangiales</taxon>
        <taxon>Nocardiopsidaceae</taxon>
        <taxon>Nocardiopsis</taxon>
    </lineage>
</organism>
<evidence type="ECO:0000313" key="6">
    <source>
        <dbReference type="EMBL" id="GHD32615.1"/>
    </source>
</evidence>
<dbReference type="GO" id="GO:0016874">
    <property type="term" value="F:ligase activity"/>
    <property type="evidence" value="ECO:0007669"/>
    <property type="project" value="UniProtKB-KW"/>
</dbReference>
<dbReference type="Gene3D" id="3.30.470.20">
    <property type="entry name" value="ATP-grasp fold, B domain"/>
    <property type="match status" value="1"/>
</dbReference>
<dbReference type="SUPFAM" id="SSF56059">
    <property type="entry name" value="Glutathione synthetase ATP-binding domain-like"/>
    <property type="match status" value="1"/>
</dbReference>
<proteinExistence type="predicted"/>
<protein>
    <recommendedName>
        <fullName evidence="5">ATP-grasp domain-containing protein</fullName>
    </recommendedName>
</protein>
<keyword evidence="3 4" id="KW-0067">ATP-binding</keyword>
<dbReference type="AlphaFoldDB" id="A0A919CL31"/>